<gene>
    <name evidence="4" type="ORF">JOB18_038331</name>
</gene>
<evidence type="ECO:0000256" key="1">
    <source>
        <dbReference type="ARBA" id="ARBA00004496"/>
    </source>
</evidence>
<protein>
    <submittedName>
        <fullName evidence="4">Polyubiquitin-like</fullName>
    </submittedName>
</protein>
<dbReference type="PROSITE" id="PS50053">
    <property type="entry name" value="UBIQUITIN_2"/>
    <property type="match status" value="1"/>
</dbReference>
<evidence type="ECO:0000313" key="4">
    <source>
        <dbReference type="EMBL" id="KAG7490566.1"/>
    </source>
</evidence>
<dbReference type="SMART" id="SM00213">
    <property type="entry name" value="UBQ"/>
    <property type="match status" value="1"/>
</dbReference>
<dbReference type="GO" id="GO:0071816">
    <property type="term" value="P:tail-anchored membrane protein insertion into ER membrane"/>
    <property type="evidence" value="ECO:0007669"/>
    <property type="project" value="TreeGrafter"/>
</dbReference>
<accession>A0AAV6QJL8</accession>
<dbReference type="Proteomes" id="UP000693946">
    <property type="component" value="Linkage Group LG5"/>
</dbReference>
<reference evidence="4 5" key="1">
    <citation type="journal article" date="2021" name="Sci. Rep.">
        <title>Chromosome anchoring in Senegalese sole (Solea senegalensis) reveals sex-associated markers and genome rearrangements in flatfish.</title>
        <authorList>
            <person name="Guerrero-Cozar I."/>
            <person name="Gomez-Garrido J."/>
            <person name="Berbel C."/>
            <person name="Martinez-Blanch J.F."/>
            <person name="Alioto T."/>
            <person name="Claros M.G."/>
            <person name="Gagnaire P.A."/>
            <person name="Manchado M."/>
        </authorList>
    </citation>
    <scope>NUCLEOTIDE SEQUENCE [LARGE SCALE GENOMIC DNA]</scope>
    <source>
        <strain evidence="4">Sse05_10M</strain>
    </source>
</reference>
<keyword evidence="2" id="KW-0963">Cytoplasm</keyword>
<evidence type="ECO:0000313" key="5">
    <source>
        <dbReference type="Proteomes" id="UP000693946"/>
    </source>
</evidence>
<dbReference type="Pfam" id="PF00240">
    <property type="entry name" value="ubiquitin"/>
    <property type="match status" value="1"/>
</dbReference>
<dbReference type="GO" id="GO:0071818">
    <property type="term" value="C:BAT3 complex"/>
    <property type="evidence" value="ECO:0007669"/>
    <property type="project" value="TreeGrafter"/>
</dbReference>
<comment type="caution">
    <text evidence="4">The sequence shown here is derived from an EMBL/GenBank/DDBJ whole genome shotgun (WGS) entry which is preliminary data.</text>
</comment>
<dbReference type="InterPro" id="IPR000626">
    <property type="entry name" value="Ubiquitin-like_dom"/>
</dbReference>
<name>A0AAV6QJL8_SOLSE</name>
<dbReference type="GO" id="GO:0051087">
    <property type="term" value="F:protein-folding chaperone binding"/>
    <property type="evidence" value="ECO:0007669"/>
    <property type="project" value="TreeGrafter"/>
</dbReference>
<dbReference type="AlphaFoldDB" id="A0AAV6QJL8"/>
<evidence type="ECO:0000256" key="2">
    <source>
        <dbReference type="ARBA" id="ARBA00022490"/>
    </source>
</evidence>
<proteinExistence type="predicted"/>
<dbReference type="InterPro" id="IPR047154">
    <property type="entry name" value="UBL4A-like"/>
</dbReference>
<dbReference type="PANTHER" id="PTHR46555:SF1">
    <property type="entry name" value="UBIQUITIN-LIKE PROTEIN 4A"/>
    <property type="match status" value="1"/>
</dbReference>
<dbReference type="EMBL" id="JAGKHQ010000017">
    <property type="protein sequence ID" value="KAG7490566.1"/>
    <property type="molecule type" value="Genomic_DNA"/>
</dbReference>
<dbReference type="CDD" id="cd17039">
    <property type="entry name" value="Ubl_ubiquitin_like"/>
    <property type="match status" value="1"/>
</dbReference>
<keyword evidence="5" id="KW-1185">Reference proteome</keyword>
<dbReference type="GO" id="GO:0006620">
    <property type="term" value="P:post-translational protein targeting to endoplasmic reticulum membrane"/>
    <property type="evidence" value="ECO:0007669"/>
    <property type="project" value="InterPro"/>
</dbReference>
<sequence length="128" mass="14377">MEFTLKCQKSSSIMEIIITMLNGSSCSLIVQPQQTVGFLKQLIQEKLQIPIERQRLVFVNGQRTDLSDDTKTIGSYGLQSGSRLSLLVTEPVSIQVFLRNEKNQLSTYDITPDETQELVLLHVGPSCF</sequence>
<feature type="domain" description="Ubiquitin-like" evidence="3">
    <location>
        <begin position="14"/>
        <end position="93"/>
    </location>
</feature>
<dbReference type="PANTHER" id="PTHR46555">
    <property type="entry name" value="UBIQUITIN-LIKE PROTEIN 4A"/>
    <property type="match status" value="1"/>
</dbReference>
<organism evidence="4 5">
    <name type="scientific">Solea senegalensis</name>
    <name type="common">Senegalese sole</name>
    <dbReference type="NCBI Taxonomy" id="28829"/>
    <lineage>
        <taxon>Eukaryota</taxon>
        <taxon>Metazoa</taxon>
        <taxon>Chordata</taxon>
        <taxon>Craniata</taxon>
        <taxon>Vertebrata</taxon>
        <taxon>Euteleostomi</taxon>
        <taxon>Actinopterygii</taxon>
        <taxon>Neopterygii</taxon>
        <taxon>Teleostei</taxon>
        <taxon>Neoteleostei</taxon>
        <taxon>Acanthomorphata</taxon>
        <taxon>Carangaria</taxon>
        <taxon>Pleuronectiformes</taxon>
        <taxon>Pleuronectoidei</taxon>
        <taxon>Soleidae</taxon>
        <taxon>Solea</taxon>
    </lineage>
</organism>
<evidence type="ECO:0000259" key="3">
    <source>
        <dbReference type="PROSITE" id="PS50053"/>
    </source>
</evidence>
<comment type="subcellular location">
    <subcellularLocation>
        <location evidence="1">Cytoplasm</location>
    </subcellularLocation>
</comment>